<evidence type="ECO:0000313" key="2">
    <source>
        <dbReference type="EMBL" id="CAG9787390.1"/>
    </source>
</evidence>
<reference evidence="2" key="1">
    <citation type="submission" date="2021-12" db="EMBL/GenBank/DDBJ databases">
        <authorList>
            <person name="King R."/>
        </authorList>
    </citation>
    <scope>NUCLEOTIDE SEQUENCE</scope>
</reference>
<feature type="signal peptide" evidence="1">
    <location>
        <begin position="1"/>
        <end position="23"/>
    </location>
</feature>
<proteinExistence type="predicted"/>
<dbReference type="OrthoDB" id="7491936at2759"/>
<sequence>MASRKLKLLQIILFTLEAYKASAFYVGQPYSDVVVPIPEVSVTIGGTMTAYPVQREEVQIEQFTSTQFQIEEPIVNVQSFPYPNYFPPLQQPQILIVDEGNKNNNLDLILLLLLLGNRGTNNGCGGSNGCNGNNCYSTCYSGCYGYR</sequence>
<protein>
    <submittedName>
        <fullName evidence="2">Uncharacterized protein</fullName>
    </submittedName>
</protein>
<dbReference type="Proteomes" id="UP001153714">
    <property type="component" value="Chromosome 17"/>
</dbReference>
<reference evidence="2" key="2">
    <citation type="submission" date="2022-10" db="EMBL/GenBank/DDBJ databases">
        <authorList>
            <consortium name="ENA_rothamsted_submissions"/>
            <consortium name="culmorum"/>
            <person name="King R."/>
        </authorList>
    </citation>
    <scope>NUCLEOTIDE SEQUENCE</scope>
</reference>
<gene>
    <name evidence="2" type="ORF">DIATSA_LOCUS5275</name>
</gene>
<keyword evidence="1" id="KW-0732">Signal</keyword>
<accession>A0A9N9WCI9</accession>
<dbReference type="AlphaFoldDB" id="A0A9N9WCI9"/>
<organism evidence="2 3">
    <name type="scientific">Diatraea saccharalis</name>
    <name type="common">sugarcane borer</name>
    <dbReference type="NCBI Taxonomy" id="40085"/>
    <lineage>
        <taxon>Eukaryota</taxon>
        <taxon>Metazoa</taxon>
        <taxon>Ecdysozoa</taxon>
        <taxon>Arthropoda</taxon>
        <taxon>Hexapoda</taxon>
        <taxon>Insecta</taxon>
        <taxon>Pterygota</taxon>
        <taxon>Neoptera</taxon>
        <taxon>Endopterygota</taxon>
        <taxon>Lepidoptera</taxon>
        <taxon>Glossata</taxon>
        <taxon>Ditrysia</taxon>
        <taxon>Pyraloidea</taxon>
        <taxon>Crambidae</taxon>
        <taxon>Crambinae</taxon>
        <taxon>Diatraea</taxon>
    </lineage>
</organism>
<evidence type="ECO:0000256" key="1">
    <source>
        <dbReference type="SAM" id="SignalP"/>
    </source>
</evidence>
<dbReference type="EMBL" id="OU893348">
    <property type="protein sequence ID" value="CAG9787390.1"/>
    <property type="molecule type" value="Genomic_DNA"/>
</dbReference>
<feature type="chain" id="PRO_5040421650" evidence="1">
    <location>
        <begin position="24"/>
        <end position="147"/>
    </location>
</feature>
<keyword evidence="3" id="KW-1185">Reference proteome</keyword>
<evidence type="ECO:0000313" key="3">
    <source>
        <dbReference type="Proteomes" id="UP001153714"/>
    </source>
</evidence>
<name>A0A9N9WCI9_9NEOP</name>